<organism evidence="4 5">
    <name type="scientific">Mytilus coruscus</name>
    <name type="common">Sea mussel</name>
    <dbReference type="NCBI Taxonomy" id="42192"/>
    <lineage>
        <taxon>Eukaryota</taxon>
        <taxon>Metazoa</taxon>
        <taxon>Spiralia</taxon>
        <taxon>Lophotrochozoa</taxon>
        <taxon>Mollusca</taxon>
        <taxon>Bivalvia</taxon>
        <taxon>Autobranchia</taxon>
        <taxon>Pteriomorphia</taxon>
        <taxon>Mytilida</taxon>
        <taxon>Mytiloidea</taxon>
        <taxon>Mytilidae</taxon>
        <taxon>Mytilinae</taxon>
        <taxon>Mytilus</taxon>
    </lineage>
</organism>
<evidence type="ECO:0000256" key="3">
    <source>
        <dbReference type="ARBA" id="ARBA00022840"/>
    </source>
</evidence>
<keyword evidence="2" id="KW-0547">Nucleotide-binding</keyword>
<dbReference type="Gene3D" id="3.90.640.10">
    <property type="entry name" value="Actin, Chain A, domain 4"/>
    <property type="match status" value="1"/>
</dbReference>
<protein>
    <submittedName>
        <fullName evidence="4">Uncharacterized protein</fullName>
    </submittedName>
</protein>
<dbReference type="PANTHER" id="PTHR14187">
    <property type="entry name" value="ALPHA KINASE/ELONGATION FACTOR 2 KINASE"/>
    <property type="match status" value="1"/>
</dbReference>
<evidence type="ECO:0000313" key="4">
    <source>
        <dbReference type="EMBL" id="CAC5372708.1"/>
    </source>
</evidence>
<keyword evidence="3" id="KW-0067">ATP-binding</keyword>
<evidence type="ECO:0000256" key="1">
    <source>
        <dbReference type="ARBA" id="ARBA00007381"/>
    </source>
</evidence>
<sequence length="452" mass="50895">MLEDINGRKMKALDVFACCIEYIKNKVFKRAEEAVRGLTEEQVHWMITVPAIWNESARQFIIAAATKAGINPELLTLVLEPEAAAVFCKYVEIQRSVIENEANLEVFQPGSQFVIVDLGGGTVDITCNEVIETGQLREIYHASGGPWGGNMINLRIWKLIRSIIDNASFDAYMEENTYSKLSLLKEIEEEKMKIKPNEQAAFKLPSYLSNTKIKYKGAEIIKDKIHINPDVISKVFEYATEQVCNHLSKVLSRDETQNVKALLLVGGYASCEMLKETIKQKFNKYDIICPFIPEMIVLKGAVIMGHESRPIIGRLARFHYGLSVPNGLRIIQKKETTHLHTEFYNELNFLPLISKGTPIRIGEEVAQYSFIVTSEELTDVQIGILICEDDKAPSSIAENSCTKIGQIEAKIPALSKLTEITIIISCDETEFKVTAVIDELGHRFSTRCSFLH</sequence>
<evidence type="ECO:0000313" key="5">
    <source>
        <dbReference type="Proteomes" id="UP000507470"/>
    </source>
</evidence>
<proteinExistence type="inferred from homology"/>
<dbReference type="InterPro" id="IPR013126">
    <property type="entry name" value="Hsp_70_fam"/>
</dbReference>
<dbReference type="SUPFAM" id="SSF53067">
    <property type="entry name" value="Actin-like ATPase domain"/>
    <property type="match status" value="2"/>
</dbReference>
<dbReference type="Pfam" id="PF00012">
    <property type="entry name" value="HSP70"/>
    <property type="match status" value="1"/>
</dbReference>
<dbReference type="GO" id="GO:0005524">
    <property type="term" value="F:ATP binding"/>
    <property type="evidence" value="ECO:0007669"/>
    <property type="project" value="UniProtKB-KW"/>
</dbReference>
<dbReference type="AlphaFoldDB" id="A0A6J8ARW2"/>
<reference evidence="4 5" key="1">
    <citation type="submission" date="2020-06" db="EMBL/GenBank/DDBJ databases">
        <authorList>
            <person name="Li R."/>
            <person name="Bekaert M."/>
        </authorList>
    </citation>
    <scope>NUCLEOTIDE SEQUENCE [LARGE SCALE GENOMIC DNA]</scope>
    <source>
        <strain evidence="5">wild</strain>
    </source>
</reference>
<dbReference type="InterPro" id="IPR043129">
    <property type="entry name" value="ATPase_NBD"/>
</dbReference>
<gene>
    <name evidence="4" type="ORF">MCOR_10713</name>
</gene>
<dbReference type="Proteomes" id="UP000507470">
    <property type="component" value="Unassembled WGS sequence"/>
</dbReference>
<dbReference type="GO" id="GO:0140662">
    <property type="term" value="F:ATP-dependent protein folding chaperone"/>
    <property type="evidence" value="ECO:0007669"/>
    <property type="project" value="InterPro"/>
</dbReference>
<evidence type="ECO:0000256" key="2">
    <source>
        <dbReference type="ARBA" id="ARBA00022741"/>
    </source>
</evidence>
<dbReference type="PANTHER" id="PTHR14187:SF5">
    <property type="entry name" value="HEAT SHOCK 70 KDA PROTEIN 12A"/>
    <property type="match status" value="1"/>
</dbReference>
<name>A0A6J8ARW2_MYTCO</name>
<dbReference type="EMBL" id="CACVKT020001865">
    <property type="protein sequence ID" value="CAC5372708.1"/>
    <property type="molecule type" value="Genomic_DNA"/>
</dbReference>
<keyword evidence="5" id="KW-1185">Reference proteome</keyword>
<comment type="similarity">
    <text evidence="1">Belongs to the heat shock protein 70 family.</text>
</comment>
<accession>A0A6J8ARW2</accession>
<dbReference type="Gene3D" id="3.30.420.40">
    <property type="match status" value="2"/>
</dbReference>
<dbReference type="OrthoDB" id="67516at2759"/>